<sequence>MTGRDLDWEGCFNVRDLGGLPLASGGRIAPRRVVRADSLDGLTPQGWAALAAYGVRTVIDLRNEEECGEVEHPAGIDFVRVPLDTYPAPEWIERWDPPGLPSNFGQYLADYPQAAIDLGRALEAAAPGTVVVHCAAGRDRTGLASMLLLAHAGVAPEVILADYEHSMQRLLARWETGVTPDDLATLDEAGREQLRVLTREFLAGVRTDLYLAEAVRARLV</sequence>
<accession>A0A941ET99</accession>
<proteinExistence type="predicted"/>
<dbReference type="EMBL" id="JAGSOG010000221">
    <property type="protein sequence ID" value="MBR7837677.1"/>
    <property type="molecule type" value="Genomic_DNA"/>
</dbReference>
<keyword evidence="2" id="KW-1185">Reference proteome</keyword>
<dbReference type="Pfam" id="PF13350">
    <property type="entry name" value="Y_phosphatase3"/>
    <property type="match status" value="1"/>
</dbReference>
<evidence type="ECO:0000313" key="2">
    <source>
        <dbReference type="Proteomes" id="UP000675781"/>
    </source>
</evidence>
<reference evidence="1" key="1">
    <citation type="submission" date="2021-04" db="EMBL/GenBank/DDBJ databases">
        <title>Genome based classification of Actinospica acidithermotolerans sp. nov., an actinobacterium isolated from an Indonesian hot spring.</title>
        <authorList>
            <person name="Kusuma A.B."/>
            <person name="Putra K.E."/>
            <person name="Nafisah S."/>
            <person name="Loh J."/>
            <person name="Nouioui I."/>
            <person name="Goodfellow M."/>
        </authorList>
    </citation>
    <scope>NUCLEOTIDE SEQUENCE</scope>
    <source>
        <strain evidence="1">CSCA 57</strain>
    </source>
</reference>
<gene>
    <name evidence="1" type="ORF">KDL01_30645</name>
</gene>
<dbReference type="InterPro" id="IPR029021">
    <property type="entry name" value="Prot-tyrosine_phosphatase-like"/>
</dbReference>
<dbReference type="GO" id="GO:0004721">
    <property type="term" value="F:phosphoprotein phosphatase activity"/>
    <property type="evidence" value="ECO:0007669"/>
    <property type="project" value="InterPro"/>
</dbReference>
<dbReference type="PROSITE" id="PS00383">
    <property type="entry name" value="TYR_PHOSPHATASE_1"/>
    <property type="match status" value="1"/>
</dbReference>
<dbReference type="RefSeq" id="WP_212532142.1">
    <property type="nucleotide sequence ID" value="NZ_JAGSOG010000221.1"/>
</dbReference>
<dbReference type="InterPro" id="IPR026893">
    <property type="entry name" value="Tyr/Ser_Pase_IphP-type"/>
</dbReference>
<dbReference type="AlphaFoldDB" id="A0A941ET99"/>
<comment type="caution">
    <text evidence="1">The sequence shown here is derived from an EMBL/GenBank/DDBJ whole genome shotgun (WGS) entry which is preliminary data.</text>
</comment>
<dbReference type="Gene3D" id="3.90.190.10">
    <property type="entry name" value="Protein tyrosine phosphatase superfamily"/>
    <property type="match status" value="1"/>
</dbReference>
<dbReference type="SUPFAM" id="SSF52799">
    <property type="entry name" value="(Phosphotyrosine protein) phosphatases II"/>
    <property type="match status" value="1"/>
</dbReference>
<name>A0A941ET99_9ACTN</name>
<protein>
    <submittedName>
        <fullName evidence="1">Tyrosine-protein phosphatase</fullName>
    </submittedName>
</protein>
<organism evidence="1 2">
    <name type="scientific">Actinospica durhamensis</name>
    <dbReference type="NCBI Taxonomy" id="1508375"/>
    <lineage>
        <taxon>Bacteria</taxon>
        <taxon>Bacillati</taxon>
        <taxon>Actinomycetota</taxon>
        <taxon>Actinomycetes</taxon>
        <taxon>Catenulisporales</taxon>
        <taxon>Actinospicaceae</taxon>
        <taxon>Actinospica</taxon>
    </lineage>
</organism>
<evidence type="ECO:0000313" key="1">
    <source>
        <dbReference type="EMBL" id="MBR7837677.1"/>
    </source>
</evidence>
<dbReference type="InterPro" id="IPR016130">
    <property type="entry name" value="Tyr_Pase_AS"/>
</dbReference>
<dbReference type="Proteomes" id="UP000675781">
    <property type="component" value="Unassembled WGS sequence"/>
</dbReference>